<keyword evidence="2" id="KW-1185">Reference proteome</keyword>
<dbReference type="AlphaFoldDB" id="A0AA97HQL5"/>
<protein>
    <recommendedName>
        <fullName evidence="3">Lipoprotein</fullName>
    </recommendedName>
</protein>
<sequence length="189" mass="22009">MKHLCILCFTLIFTLLSCDGRDRIYKTNAEVLKENKLFDSFSEAIKYIPEQRTEILTDTILSTGFQVKIQYYALDKAYSSKTIKASNETNTTLHFKNFEAQFQVLKNNKLIAQNIINKEVFKKHEASTFWNQAIMQYVWIDYENSTAEFITINTSFNIPKTDIFKDFSIIIDTFGAVKIKEINLLENVL</sequence>
<proteinExistence type="predicted"/>
<gene>
    <name evidence="1" type="ORF">RNZ46_13815</name>
</gene>
<evidence type="ECO:0000313" key="2">
    <source>
        <dbReference type="Proteomes" id="UP001302486"/>
    </source>
</evidence>
<accession>A0AA97HQL5</accession>
<reference evidence="2" key="1">
    <citation type="submission" date="2024-06" db="EMBL/GenBank/DDBJ databases">
        <title>Hwangdonia haimaensis gen. nov., sp. nov., a member of the family Flavobacteriaceae isolated from the haima cold seep.</title>
        <authorList>
            <person name="Li J."/>
        </authorList>
    </citation>
    <scope>NUCLEOTIDE SEQUENCE [LARGE SCALE GENOMIC DNA]</scope>
    <source>
        <strain evidence="2">SCSIO 19198</strain>
    </source>
</reference>
<dbReference type="RefSeq" id="WP_316982753.1">
    <property type="nucleotide sequence ID" value="NZ_CP136521.1"/>
</dbReference>
<dbReference type="PROSITE" id="PS51257">
    <property type="entry name" value="PROKAR_LIPOPROTEIN"/>
    <property type="match status" value="1"/>
</dbReference>
<evidence type="ECO:0008006" key="3">
    <source>
        <dbReference type="Google" id="ProtNLM"/>
    </source>
</evidence>
<name>A0AA97HQL5_9FLAO</name>
<evidence type="ECO:0000313" key="1">
    <source>
        <dbReference type="EMBL" id="WOD43065.1"/>
    </source>
</evidence>
<dbReference type="EMBL" id="CP136521">
    <property type="protein sequence ID" value="WOD43065.1"/>
    <property type="molecule type" value="Genomic_DNA"/>
</dbReference>
<organism evidence="1 2">
    <name type="scientific">Hwangdonia lutea</name>
    <dbReference type="NCBI Taxonomy" id="3075823"/>
    <lineage>
        <taxon>Bacteria</taxon>
        <taxon>Pseudomonadati</taxon>
        <taxon>Bacteroidota</taxon>
        <taxon>Flavobacteriia</taxon>
        <taxon>Flavobacteriales</taxon>
        <taxon>Flavobacteriaceae</taxon>
        <taxon>Hwangdonia</taxon>
    </lineage>
</organism>
<dbReference type="Gene3D" id="2.40.128.510">
    <property type="entry name" value="Protein of unknown function DUF4738"/>
    <property type="match status" value="1"/>
</dbReference>
<dbReference type="Proteomes" id="UP001302486">
    <property type="component" value="Chromosome"/>
</dbReference>
<dbReference type="KEGG" id="hws:RNZ46_13815"/>